<evidence type="ECO:0000313" key="2">
    <source>
        <dbReference type="Proteomes" id="UP000000600"/>
    </source>
</evidence>
<dbReference type="AlphaFoldDB" id="A0CRX8"/>
<dbReference type="SUPFAM" id="SSF56112">
    <property type="entry name" value="Protein kinase-like (PK-like)"/>
    <property type="match status" value="1"/>
</dbReference>
<dbReference type="GeneID" id="5026726"/>
<proteinExistence type="predicted"/>
<dbReference type="Proteomes" id="UP000000600">
    <property type="component" value="Unassembled WGS sequence"/>
</dbReference>
<gene>
    <name evidence="1" type="ORF">GSPATT00038895001</name>
</gene>
<evidence type="ECO:0008006" key="3">
    <source>
        <dbReference type="Google" id="ProtNLM"/>
    </source>
</evidence>
<dbReference type="RefSeq" id="XP_001440942.1">
    <property type="nucleotide sequence ID" value="XM_001440905.1"/>
</dbReference>
<evidence type="ECO:0000313" key="1">
    <source>
        <dbReference type="EMBL" id="CAK73545.1"/>
    </source>
</evidence>
<reference evidence="1 2" key="1">
    <citation type="journal article" date="2006" name="Nature">
        <title>Global trends of whole-genome duplications revealed by the ciliate Paramecium tetraurelia.</title>
        <authorList>
            <consortium name="Genoscope"/>
            <person name="Aury J.-M."/>
            <person name="Jaillon O."/>
            <person name="Duret L."/>
            <person name="Noel B."/>
            <person name="Jubin C."/>
            <person name="Porcel B.M."/>
            <person name="Segurens B."/>
            <person name="Daubin V."/>
            <person name="Anthouard V."/>
            <person name="Aiach N."/>
            <person name="Arnaiz O."/>
            <person name="Billaut A."/>
            <person name="Beisson J."/>
            <person name="Blanc I."/>
            <person name="Bouhouche K."/>
            <person name="Camara F."/>
            <person name="Duharcourt S."/>
            <person name="Guigo R."/>
            <person name="Gogendeau D."/>
            <person name="Katinka M."/>
            <person name="Keller A.-M."/>
            <person name="Kissmehl R."/>
            <person name="Klotz C."/>
            <person name="Koll F."/>
            <person name="Le Moue A."/>
            <person name="Lepere C."/>
            <person name="Malinsky S."/>
            <person name="Nowacki M."/>
            <person name="Nowak J.K."/>
            <person name="Plattner H."/>
            <person name="Poulain J."/>
            <person name="Ruiz F."/>
            <person name="Serrano V."/>
            <person name="Zagulski M."/>
            <person name="Dessen P."/>
            <person name="Betermier M."/>
            <person name="Weissenbach J."/>
            <person name="Scarpelli C."/>
            <person name="Schachter V."/>
            <person name="Sperling L."/>
            <person name="Meyer E."/>
            <person name="Cohen J."/>
            <person name="Wincker P."/>
        </authorList>
    </citation>
    <scope>NUCLEOTIDE SEQUENCE [LARGE SCALE GENOMIC DNA]</scope>
    <source>
        <strain evidence="1 2">Stock d4-2</strain>
    </source>
</reference>
<protein>
    <recommendedName>
        <fullName evidence="3">Protein kinase domain-containing protein</fullName>
    </recommendedName>
</protein>
<dbReference type="EMBL" id="CT868156">
    <property type="protein sequence ID" value="CAK73545.1"/>
    <property type="molecule type" value="Genomic_DNA"/>
</dbReference>
<name>A0CRX8_PARTE</name>
<keyword evidence="2" id="KW-1185">Reference proteome</keyword>
<dbReference type="InParanoid" id="A0CRX8"/>
<dbReference type="HOGENOM" id="CLU_1910707_0_0_1"/>
<accession>A0CRX8</accession>
<dbReference type="KEGG" id="ptm:GSPATT00038895001"/>
<sequence length="133" mass="15310">MNKLSELLIDSEEKQPNFITQYCKPLRILGKGAFSTVVEIQNLMTNKKGALKIIEKSHFNVLSIGNVKEGGSVVKSIESLEYLQELRLYDCFGVIVEQRNQKQIIYNDGSHHRSYIGNNFNRTNQKIRQYTTL</sequence>
<organism evidence="1 2">
    <name type="scientific">Paramecium tetraurelia</name>
    <dbReference type="NCBI Taxonomy" id="5888"/>
    <lineage>
        <taxon>Eukaryota</taxon>
        <taxon>Sar</taxon>
        <taxon>Alveolata</taxon>
        <taxon>Ciliophora</taxon>
        <taxon>Intramacronucleata</taxon>
        <taxon>Oligohymenophorea</taxon>
        <taxon>Peniculida</taxon>
        <taxon>Parameciidae</taxon>
        <taxon>Paramecium</taxon>
    </lineage>
</organism>
<dbReference type="InterPro" id="IPR011009">
    <property type="entry name" value="Kinase-like_dom_sf"/>
</dbReference>
<dbReference type="Gene3D" id="3.30.200.20">
    <property type="entry name" value="Phosphorylase Kinase, domain 1"/>
    <property type="match status" value="1"/>
</dbReference>